<dbReference type="eggNOG" id="KOG2508">
    <property type="taxonomic scope" value="Eukaryota"/>
</dbReference>
<dbReference type="SMART" id="SM00558">
    <property type="entry name" value="JmjC"/>
    <property type="match status" value="1"/>
</dbReference>
<organism evidence="3 4">
    <name type="scientific">Capsaspora owczarzaki (strain ATCC 30864)</name>
    <dbReference type="NCBI Taxonomy" id="595528"/>
    <lineage>
        <taxon>Eukaryota</taxon>
        <taxon>Filasterea</taxon>
        <taxon>Capsaspora</taxon>
    </lineage>
</organism>
<evidence type="ECO:0000259" key="2">
    <source>
        <dbReference type="PROSITE" id="PS51184"/>
    </source>
</evidence>
<dbReference type="PANTHER" id="PTHR12461">
    <property type="entry name" value="HYPOXIA-INDUCIBLE FACTOR 1 ALPHA INHIBITOR-RELATED"/>
    <property type="match status" value="1"/>
</dbReference>
<feature type="compositionally biased region" description="Acidic residues" evidence="1">
    <location>
        <begin position="424"/>
        <end position="436"/>
    </location>
</feature>
<feature type="region of interest" description="Disordered" evidence="1">
    <location>
        <begin position="243"/>
        <end position="285"/>
    </location>
</feature>
<sequence>MEPSTQKQTDVFQTLRQSIRDFHVTSQTIDRIPVPSPLVFYRDYVSKNKPVIITGAIDHWPALERWTDAYLVDKLKDNPVTVAVTPNGYADAILKEDLFVMPEERTMTFAAFLKLLEDNKGKVSFDKNKMDVDAEIAYVSKQNGNLTSEFSSLLDDVTPDLPFATEALGMKPDAANIWIGDAQSVTSLHKDHYENLYAVVAGSKTFTIYPPTDVPYLYYRECKCCRYVPVRDSAADNRVVRWDIVPEPKQTSDDEPSSSSAPTEAAGDSSTPAPAPQTTGAADAEADSFENCPTIPWIPVDPLLVNQHRHVQEFPLFCYHATPLRCTIRRGDVLYLPAMWYHHVQQSESYIETPVANPANSDELPPTPQVFDAKRVIAVNFWYDMDFGQQFAYFQFLEKCVATLPPPLVFDDGGDDHSFGGDGSDQESDIGPDDIDYSYREPESDDDEAASSSQQQQA</sequence>
<accession>A0A0D2WRG7</accession>
<dbReference type="PROSITE" id="PS51184">
    <property type="entry name" value="JMJC"/>
    <property type="match status" value="1"/>
</dbReference>
<evidence type="ECO:0000256" key="1">
    <source>
        <dbReference type="SAM" id="MobiDB-lite"/>
    </source>
</evidence>
<dbReference type="Gene3D" id="2.60.120.10">
    <property type="entry name" value="Jelly Rolls"/>
    <property type="match status" value="2"/>
</dbReference>
<dbReference type="Pfam" id="PF13621">
    <property type="entry name" value="Cupin_8"/>
    <property type="match status" value="1"/>
</dbReference>
<name>A0A0D2WRG7_CAPO3</name>
<dbReference type="EMBL" id="KE346367">
    <property type="protein sequence ID" value="KJE94490.1"/>
    <property type="molecule type" value="Genomic_DNA"/>
</dbReference>
<evidence type="ECO:0000313" key="4">
    <source>
        <dbReference type="Proteomes" id="UP000008743"/>
    </source>
</evidence>
<gene>
    <name evidence="3" type="ORF">CAOG_005125</name>
</gene>
<evidence type="ECO:0000313" key="3">
    <source>
        <dbReference type="EMBL" id="KJE94490.1"/>
    </source>
</evidence>
<feature type="region of interest" description="Disordered" evidence="1">
    <location>
        <begin position="412"/>
        <end position="458"/>
    </location>
</feature>
<dbReference type="OMA" id="YWHDMEF"/>
<dbReference type="Proteomes" id="UP000008743">
    <property type="component" value="Unassembled WGS sequence"/>
</dbReference>
<keyword evidence="4" id="KW-1185">Reference proteome</keyword>
<dbReference type="OrthoDB" id="415358at2759"/>
<feature type="compositionally biased region" description="Basic and acidic residues" evidence="1">
    <location>
        <begin position="243"/>
        <end position="252"/>
    </location>
</feature>
<reference evidence="4" key="1">
    <citation type="submission" date="2011-02" db="EMBL/GenBank/DDBJ databases">
        <title>The Genome Sequence of Capsaspora owczarzaki ATCC 30864.</title>
        <authorList>
            <person name="Russ C."/>
            <person name="Cuomo C."/>
            <person name="Burger G."/>
            <person name="Gray M.W."/>
            <person name="Holland P.W.H."/>
            <person name="King N."/>
            <person name="Lang F.B.F."/>
            <person name="Roger A.J."/>
            <person name="Ruiz-Trillo I."/>
            <person name="Young S.K."/>
            <person name="Zeng Q."/>
            <person name="Gargeya S."/>
            <person name="Alvarado L."/>
            <person name="Berlin A."/>
            <person name="Chapman S.B."/>
            <person name="Chen Z."/>
            <person name="Freedman E."/>
            <person name="Gellesch M."/>
            <person name="Goldberg J."/>
            <person name="Griggs A."/>
            <person name="Gujja S."/>
            <person name="Heilman E."/>
            <person name="Heiman D."/>
            <person name="Howarth C."/>
            <person name="Mehta T."/>
            <person name="Neiman D."/>
            <person name="Pearson M."/>
            <person name="Roberts A."/>
            <person name="Saif S."/>
            <person name="Shea T."/>
            <person name="Shenoy N."/>
            <person name="Sisk P."/>
            <person name="Stolte C."/>
            <person name="Sykes S."/>
            <person name="White J."/>
            <person name="Yandava C."/>
            <person name="Haas B."/>
            <person name="Nusbaum C."/>
            <person name="Birren B."/>
        </authorList>
    </citation>
    <scope>NUCLEOTIDE SEQUENCE</scope>
    <source>
        <strain evidence="4">ATCC 30864</strain>
    </source>
</reference>
<dbReference type="STRING" id="595528.A0A0D2WRG7"/>
<dbReference type="AlphaFoldDB" id="A0A0D2WRG7"/>
<dbReference type="InParanoid" id="A0A0D2WRG7"/>
<dbReference type="RefSeq" id="XP_004346810.1">
    <property type="nucleotide sequence ID" value="XM_004346760.2"/>
</dbReference>
<protein>
    <submittedName>
        <fullName evidence="3">Phospholipase A2</fullName>
    </submittedName>
</protein>
<proteinExistence type="predicted"/>
<dbReference type="InterPro" id="IPR003347">
    <property type="entry name" value="JmjC_dom"/>
</dbReference>
<dbReference type="PhylomeDB" id="A0A0D2WRG7"/>
<dbReference type="InterPro" id="IPR014710">
    <property type="entry name" value="RmlC-like_jellyroll"/>
</dbReference>
<dbReference type="InterPro" id="IPR041667">
    <property type="entry name" value="Cupin_8"/>
</dbReference>
<dbReference type="PANTHER" id="PTHR12461:SF99">
    <property type="entry name" value="BIFUNCTIONAL PEPTIDASE AND (3S)-LYSYL HYDROXYLASE JMJD7"/>
    <property type="match status" value="1"/>
</dbReference>
<feature type="domain" description="JmjC" evidence="2">
    <location>
        <begin position="139"/>
        <end position="398"/>
    </location>
</feature>
<dbReference type="SUPFAM" id="SSF51197">
    <property type="entry name" value="Clavaminate synthase-like"/>
    <property type="match status" value="1"/>
</dbReference>